<feature type="chain" id="PRO_5029548051" description="Lipoprotein" evidence="2">
    <location>
        <begin position="31"/>
        <end position="236"/>
    </location>
</feature>
<keyword evidence="2" id="KW-0732">Signal</keyword>
<evidence type="ECO:0000313" key="4">
    <source>
        <dbReference type="Proteomes" id="UP000433493"/>
    </source>
</evidence>
<dbReference type="Proteomes" id="UP000433493">
    <property type="component" value="Unassembled WGS sequence"/>
</dbReference>
<dbReference type="AlphaFoldDB" id="A0A7J5BA19"/>
<feature type="signal peptide" evidence="2">
    <location>
        <begin position="1"/>
        <end position="30"/>
    </location>
</feature>
<evidence type="ECO:0008006" key="5">
    <source>
        <dbReference type="Google" id="ProtNLM"/>
    </source>
</evidence>
<dbReference type="EMBL" id="WBKB01000007">
    <property type="protein sequence ID" value="KAB1641955.1"/>
    <property type="molecule type" value="Genomic_DNA"/>
</dbReference>
<evidence type="ECO:0000256" key="2">
    <source>
        <dbReference type="SAM" id="SignalP"/>
    </source>
</evidence>
<feature type="compositionally biased region" description="Low complexity" evidence="1">
    <location>
        <begin position="75"/>
        <end position="96"/>
    </location>
</feature>
<sequence>MSNIGLLRKGIALAAIVPITVFGLSACAGASSEETAERTREPKATSPQSQSESDSTGGGSLPFPFPDGSDDASSDADASGGIESSDAGASGDSSGTGTSGSNGSGNSSGGSSSGGNSVVKYDDIDLSNVSWTTLCSSDSDSQYVIASDTEATGDETGPTLMISADEDGQPDYLFISEGTSDGATSLYWSSTADAGSVTMNFNGDKFSASGEAFYFSDYSYKNPISFEIQLTCDVMY</sequence>
<gene>
    <name evidence="3" type="ORF">F8O05_11600</name>
</gene>
<accession>A0A7J5BA19</accession>
<evidence type="ECO:0000313" key="3">
    <source>
        <dbReference type="EMBL" id="KAB1641955.1"/>
    </source>
</evidence>
<keyword evidence="4" id="KW-1185">Reference proteome</keyword>
<feature type="region of interest" description="Disordered" evidence="1">
    <location>
        <begin position="30"/>
        <end position="116"/>
    </location>
</feature>
<proteinExistence type="predicted"/>
<protein>
    <recommendedName>
        <fullName evidence="5">Lipoprotein</fullName>
    </recommendedName>
</protein>
<feature type="compositionally biased region" description="Polar residues" evidence="1">
    <location>
        <begin position="45"/>
        <end position="55"/>
    </location>
</feature>
<feature type="compositionally biased region" description="Gly residues" evidence="1">
    <location>
        <begin position="97"/>
        <end position="113"/>
    </location>
</feature>
<name>A0A7J5BA19_9MICO</name>
<dbReference type="RefSeq" id="WP_158052905.1">
    <property type="nucleotide sequence ID" value="NZ_WBKB01000007.1"/>
</dbReference>
<dbReference type="OrthoDB" id="5124229at2"/>
<reference evidence="3 4" key="1">
    <citation type="submission" date="2019-09" db="EMBL/GenBank/DDBJ databases">
        <title>Phylogeny of genus Pseudoclavibacter and closely related genus.</title>
        <authorList>
            <person name="Li Y."/>
        </authorList>
    </citation>
    <scope>NUCLEOTIDE SEQUENCE [LARGE SCALE GENOMIC DNA]</scope>
    <source>
        <strain evidence="3 4">KCTC 13959</strain>
    </source>
</reference>
<evidence type="ECO:0000256" key="1">
    <source>
        <dbReference type="SAM" id="MobiDB-lite"/>
    </source>
</evidence>
<comment type="caution">
    <text evidence="3">The sequence shown here is derived from an EMBL/GenBank/DDBJ whole genome shotgun (WGS) entry which is preliminary data.</text>
</comment>
<organism evidence="3 4">
    <name type="scientific">Gulosibacter chungangensis</name>
    <dbReference type="NCBI Taxonomy" id="979746"/>
    <lineage>
        <taxon>Bacteria</taxon>
        <taxon>Bacillati</taxon>
        <taxon>Actinomycetota</taxon>
        <taxon>Actinomycetes</taxon>
        <taxon>Micrococcales</taxon>
        <taxon>Microbacteriaceae</taxon>
        <taxon>Gulosibacter</taxon>
    </lineage>
</organism>